<comment type="subunit">
    <text evidence="11">Forms either a homodimer or a heterodimer with a related family member.</text>
</comment>
<dbReference type="Pfam" id="PF01833">
    <property type="entry name" value="TIG"/>
    <property type="match status" value="1"/>
</dbReference>
<dbReference type="CDD" id="cd01175">
    <property type="entry name" value="IPT_COE"/>
    <property type="match status" value="1"/>
</dbReference>
<name>A0A8C6TS32_9GOBI</name>
<feature type="region of interest" description="Disordered" evidence="13">
    <location>
        <begin position="565"/>
        <end position="597"/>
    </location>
</feature>
<evidence type="ECO:0000313" key="15">
    <source>
        <dbReference type="Ensembl" id="ENSNMLP00000022412.1"/>
    </source>
</evidence>
<dbReference type="Proteomes" id="UP000694523">
    <property type="component" value="Unplaced"/>
</dbReference>
<dbReference type="GO" id="GO:0003700">
    <property type="term" value="F:DNA-binding transcription factor activity"/>
    <property type="evidence" value="ECO:0007669"/>
    <property type="project" value="InterPro"/>
</dbReference>
<dbReference type="InterPro" id="IPR013783">
    <property type="entry name" value="Ig-like_fold"/>
</dbReference>
<dbReference type="Pfam" id="PF16422">
    <property type="entry name" value="COE1_DBD"/>
    <property type="match status" value="1"/>
</dbReference>
<protein>
    <submittedName>
        <fullName evidence="15">EBF transcription factor 3a</fullName>
    </submittedName>
</protein>
<dbReference type="GO" id="GO:0005634">
    <property type="term" value="C:nucleus"/>
    <property type="evidence" value="ECO:0007669"/>
    <property type="project" value="UniProtKB-SubCell"/>
</dbReference>
<keyword evidence="10 12" id="KW-0539">Nucleus</keyword>
<evidence type="ECO:0000256" key="11">
    <source>
        <dbReference type="ARBA" id="ARBA00065252"/>
    </source>
</evidence>
<keyword evidence="9 12" id="KW-0804">Transcription</keyword>
<reference evidence="15" key="1">
    <citation type="submission" date="2025-08" db="UniProtKB">
        <authorList>
            <consortium name="Ensembl"/>
        </authorList>
    </citation>
    <scope>IDENTIFICATION</scope>
</reference>
<dbReference type="InterPro" id="IPR038006">
    <property type="entry name" value="COE_IPT"/>
</dbReference>
<dbReference type="GO" id="GO:0007399">
    <property type="term" value="P:nervous system development"/>
    <property type="evidence" value="ECO:0007669"/>
    <property type="project" value="UniProtKB-ARBA"/>
</dbReference>
<dbReference type="CDD" id="cd11606">
    <property type="entry name" value="COE_DBD"/>
    <property type="match status" value="1"/>
</dbReference>
<evidence type="ECO:0000256" key="10">
    <source>
        <dbReference type="ARBA" id="ARBA00023242"/>
    </source>
</evidence>
<dbReference type="SMART" id="SM00429">
    <property type="entry name" value="IPT"/>
    <property type="match status" value="1"/>
</dbReference>
<accession>A0A8C6TS32</accession>
<keyword evidence="16" id="KW-1185">Reference proteome</keyword>
<evidence type="ECO:0000256" key="2">
    <source>
        <dbReference type="ARBA" id="ARBA00010340"/>
    </source>
</evidence>
<keyword evidence="6 12" id="KW-0805">Transcription regulation</keyword>
<dbReference type="Gene3D" id="1.10.287.4280">
    <property type="match status" value="1"/>
</dbReference>
<evidence type="ECO:0000256" key="9">
    <source>
        <dbReference type="ARBA" id="ARBA00023163"/>
    </source>
</evidence>
<dbReference type="InterPro" id="IPR032201">
    <property type="entry name" value="COE_HLH"/>
</dbReference>
<reference evidence="15" key="2">
    <citation type="submission" date="2025-09" db="UniProtKB">
        <authorList>
            <consortium name="Ensembl"/>
        </authorList>
    </citation>
    <scope>IDENTIFICATION</scope>
</reference>
<feature type="compositionally biased region" description="Polar residues" evidence="13">
    <location>
        <begin position="450"/>
        <end position="465"/>
    </location>
</feature>
<dbReference type="PROSITE" id="PS01345">
    <property type="entry name" value="COE"/>
    <property type="match status" value="1"/>
</dbReference>
<evidence type="ECO:0000256" key="5">
    <source>
        <dbReference type="ARBA" id="ARBA00022833"/>
    </source>
</evidence>
<dbReference type="SUPFAM" id="SSF81296">
    <property type="entry name" value="E set domains"/>
    <property type="match status" value="1"/>
</dbReference>
<keyword evidence="12" id="KW-0217">Developmental protein</keyword>
<dbReference type="InterPro" id="IPR032200">
    <property type="entry name" value="COE_DBD"/>
</dbReference>
<feature type="compositionally biased region" description="Low complexity" evidence="13">
    <location>
        <begin position="471"/>
        <end position="482"/>
    </location>
</feature>
<evidence type="ECO:0000256" key="3">
    <source>
        <dbReference type="ARBA" id="ARBA00022723"/>
    </source>
</evidence>
<keyword evidence="3 12" id="KW-0479">Metal-binding</keyword>
<feature type="domain" description="IPT/TIG" evidence="14">
    <location>
        <begin position="261"/>
        <end position="345"/>
    </location>
</feature>
<dbReference type="InterPro" id="IPR038173">
    <property type="entry name" value="COE_DBD_sf"/>
</dbReference>
<dbReference type="GO" id="GO:0045893">
    <property type="term" value="P:positive regulation of DNA-templated transcription"/>
    <property type="evidence" value="ECO:0007669"/>
    <property type="project" value="UniProtKB-ARBA"/>
</dbReference>
<evidence type="ECO:0000256" key="7">
    <source>
        <dbReference type="ARBA" id="ARBA00023125"/>
    </source>
</evidence>
<evidence type="ECO:0000256" key="6">
    <source>
        <dbReference type="ARBA" id="ARBA00023015"/>
    </source>
</evidence>
<dbReference type="GO" id="GO:0008270">
    <property type="term" value="F:zinc ion binding"/>
    <property type="evidence" value="ECO:0007669"/>
    <property type="project" value="UniProtKB-KW"/>
</dbReference>
<dbReference type="InterPro" id="IPR003523">
    <property type="entry name" value="Transcription_factor_COE"/>
</dbReference>
<dbReference type="InterPro" id="IPR014756">
    <property type="entry name" value="Ig_E-set"/>
</dbReference>
<keyword evidence="8" id="KW-0010">Activator</keyword>
<comment type="similarity">
    <text evidence="2 12">Belongs to the COE family.</text>
</comment>
<evidence type="ECO:0000259" key="14">
    <source>
        <dbReference type="SMART" id="SM00429"/>
    </source>
</evidence>
<dbReference type="Gene3D" id="2.60.40.3180">
    <property type="entry name" value="Transcription factor COE1, DNA-binding domain"/>
    <property type="match status" value="1"/>
</dbReference>
<evidence type="ECO:0000313" key="16">
    <source>
        <dbReference type="Proteomes" id="UP000694523"/>
    </source>
</evidence>
<dbReference type="FunFam" id="2.60.40.3180:FF:000001">
    <property type="entry name" value="transcription factor COE1 isoform X2"/>
    <property type="match status" value="1"/>
</dbReference>
<evidence type="ECO:0000256" key="8">
    <source>
        <dbReference type="ARBA" id="ARBA00023159"/>
    </source>
</evidence>
<keyword evidence="5 12" id="KW-0862">Zinc</keyword>
<keyword evidence="7 12" id="KW-0238">DNA-binding</keyword>
<dbReference type="Gene3D" id="2.60.40.10">
    <property type="entry name" value="Immunoglobulins"/>
    <property type="match status" value="1"/>
</dbReference>
<dbReference type="PANTHER" id="PTHR10747">
    <property type="entry name" value="TRANSCRIPTION FACTOR COE FAMILY MEMBER"/>
    <property type="match status" value="1"/>
</dbReference>
<dbReference type="InterPro" id="IPR018350">
    <property type="entry name" value="Transcription_factor_COE_CS"/>
</dbReference>
<keyword evidence="4 12" id="KW-0863">Zinc-finger</keyword>
<dbReference type="FunFam" id="1.10.287.4280:FF:000001">
    <property type="entry name" value="transcription factor COE1 isoform X2"/>
    <property type="match status" value="1"/>
</dbReference>
<sequence length="641" mass="70339">MFGIQETIPRGGTTMKEEPLGGLNSVRSWMHTAGVVDANTAAQSGVGLARAHYEKQPPSNLRKSNFFHFVLALYDRQGQPVEIERTAFVDFVEKEKEPTSEKTNNGIHYKLQLLYSNGVRTEQDLYIRLIDSMTKQAIIYEGQDKNPEMCRVLLTHEIMCSRCCDKKSCGNRNETPSDPVIIDRFFLKFFLKCNQNCLKNAGNPRDMRRFQVVVSTTVNVDGHVLAVSDNMFVHNNSKHGRRARRLDPSEGTPPYLENAATPCIKAISPSEGWTTGGATVIIIGDNFFDGLQVVFGTMLVWSELITPHAIRVQTPPRHIPGVVEVTLSYKSKQFCKGAPGRFVYTALNEPTIDYGFQRLQKVIPRHPGDPERLPKEVLLKRAADLVEALYGMPHNNQEIILKRAADIAEALYSVPRNHNQIPSLANTASHGMMGVNSFSSQLAVNVSESQGNDQVGYSRNTSSVSPRGYISSSTPQQSSYNSVSNTMNGYGNAGMNLGVPSSPGFLNGSSANSPYGIILSQSYLNCPLPLEHYSQHVLTLTLPPILCFPIVSAVKQKSAFAPVVRPQASPPPSCTSANGNGLQGEPPSPPHPFPTDYWSDTAAQASVRFGEGLIITNICILTGQFTPLTSLADTQPHSKFT</sequence>
<feature type="region of interest" description="Disordered" evidence="13">
    <location>
        <begin position="450"/>
        <end position="482"/>
    </location>
</feature>
<evidence type="ECO:0000256" key="1">
    <source>
        <dbReference type="ARBA" id="ARBA00004123"/>
    </source>
</evidence>
<dbReference type="InterPro" id="IPR002909">
    <property type="entry name" value="IPT_dom"/>
</dbReference>
<proteinExistence type="inferred from homology"/>
<dbReference type="FunFam" id="2.60.40.10:FF:001696">
    <property type="entry name" value="Transcription factor COE3"/>
    <property type="match status" value="1"/>
</dbReference>
<comment type="subcellular location">
    <subcellularLocation>
        <location evidence="1 12">Nucleus</location>
    </subcellularLocation>
</comment>
<evidence type="ECO:0000256" key="4">
    <source>
        <dbReference type="ARBA" id="ARBA00022771"/>
    </source>
</evidence>
<dbReference type="Ensembl" id="ENSNMLT00000025094.1">
    <property type="protein sequence ID" value="ENSNMLP00000022412.1"/>
    <property type="gene ID" value="ENSNMLG00000011148.1"/>
</dbReference>
<dbReference type="AlphaFoldDB" id="A0A8C6TS32"/>
<dbReference type="Pfam" id="PF16423">
    <property type="entry name" value="COE1_HLH"/>
    <property type="match status" value="1"/>
</dbReference>
<evidence type="ECO:0000256" key="12">
    <source>
        <dbReference type="RuleBase" id="RU004489"/>
    </source>
</evidence>
<dbReference type="GO" id="GO:0003677">
    <property type="term" value="F:DNA binding"/>
    <property type="evidence" value="ECO:0007669"/>
    <property type="project" value="UniProtKB-KW"/>
</dbReference>
<evidence type="ECO:0000256" key="13">
    <source>
        <dbReference type="SAM" id="MobiDB-lite"/>
    </source>
</evidence>
<organism evidence="15 16">
    <name type="scientific">Neogobius melanostomus</name>
    <name type="common">round goby</name>
    <dbReference type="NCBI Taxonomy" id="47308"/>
    <lineage>
        <taxon>Eukaryota</taxon>
        <taxon>Metazoa</taxon>
        <taxon>Chordata</taxon>
        <taxon>Craniata</taxon>
        <taxon>Vertebrata</taxon>
        <taxon>Euteleostomi</taxon>
        <taxon>Actinopterygii</taxon>
        <taxon>Neopterygii</taxon>
        <taxon>Teleostei</taxon>
        <taxon>Neoteleostei</taxon>
        <taxon>Acanthomorphata</taxon>
        <taxon>Gobiaria</taxon>
        <taxon>Gobiiformes</taxon>
        <taxon>Gobioidei</taxon>
        <taxon>Gobiidae</taxon>
        <taxon>Benthophilinae</taxon>
        <taxon>Neogobiini</taxon>
        <taxon>Neogobius</taxon>
    </lineage>
</organism>